<dbReference type="PROSITE" id="PS51886">
    <property type="entry name" value="TLDC"/>
    <property type="match status" value="1"/>
</dbReference>
<dbReference type="InterPro" id="IPR000210">
    <property type="entry name" value="BTB/POZ_dom"/>
</dbReference>
<gene>
    <name evidence="3" type="ORF">RclHR1_14030003</name>
</gene>
<dbReference type="PANTHER" id="PTHR45774:SF3">
    <property type="entry name" value="BTB (POZ) DOMAIN-CONTAINING 2B-RELATED"/>
    <property type="match status" value="1"/>
</dbReference>
<dbReference type="Proteomes" id="UP000247702">
    <property type="component" value="Unassembled WGS sequence"/>
</dbReference>
<evidence type="ECO:0000313" key="4">
    <source>
        <dbReference type="Proteomes" id="UP000247702"/>
    </source>
</evidence>
<dbReference type="InterPro" id="IPR011333">
    <property type="entry name" value="SKP1/BTB/POZ_sf"/>
</dbReference>
<evidence type="ECO:0008006" key="5">
    <source>
        <dbReference type="Google" id="ProtNLM"/>
    </source>
</evidence>
<name>A0A2Z6R479_9GLOM</name>
<dbReference type="PANTHER" id="PTHR45774">
    <property type="entry name" value="BTB/POZ DOMAIN-CONTAINING"/>
    <property type="match status" value="1"/>
</dbReference>
<evidence type="ECO:0000313" key="3">
    <source>
        <dbReference type="EMBL" id="GBB87578.1"/>
    </source>
</evidence>
<feature type="domain" description="TLDc" evidence="2">
    <location>
        <begin position="292"/>
        <end position="457"/>
    </location>
</feature>
<evidence type="ECO:0000259" key="2">
    <source>
        <dbReference type="PROSITE" id="PS51886"/>
    </source>
</evidence>
<dbReference type="Pfam" id="PF00651">
    <property type="entry name" value="BTB"/>
    <property type="match status" value="1"/>
</dbReference>
<proteinExistence type="predicted"/>
<dbReference type="AlphaFoldDB" id="A0A2Z6R479"/>
<feature type="domain" description="BTB" evidence="1">
    <location>
        <begin position="21"/>
        <end position="94"/>
    </location>
</feature>
<dbReference type="InterPro" id="IPR006571">
    <property type="entry name" value="TLDc_dom"/>
</dbReference>
<dbReference type="SMART" id="SM00225">
    <property type="entry name" value="BTB"/>
    <property type="match status" value="1"/>
</dbReference>
<accession>A0A2Z6R479</accession>
<protein>
    <recommendedName>
        <fullName evidence="5">BTB domain-containing protein</fullName>
    </recommendedName>
</protein>
<evidence type="ECO:0000259" key="1">
    <source>
        <dbReference type="PROSITE" id="PS50097"/>
    </source>
</evidence>
<dbReference type="Pfam" id="PF07534">
    <property type="entry name" value="TLD"/>
    <property type="match status" value="1"/>
</dbReference>
<dbReference type="CDD" id="cd18186">
    <property type="entry name" value="BTB_POZ_ZBTB_KLHL-like"/>
    <property type="match status" value="1"/>
</dbReference>
<sequence>MEFLPKLSQNLLEILDDEEYYDINIEVGDDPNVKIFKAHMVILNYRSPYLRRILSTNKKKNDGTLVHIKLPNISPETFQVILRYIYCGKLSVEEYDIPDLLKILVTASELSLQELNNYLQSFLIKNNANWIEQNFNSVYQTSFESDSFPELQKYCNDLILKNPDKVFKSFNFSLIPENVLISLIQNDELQMKEIQVWEHVLKWGIAQNSELPSDPSNFSKNDFKTLKNALQHCIPFIRFLNLTSKEFSDKVIPYKKILPKELYMSLLENFLNSHPYCRPSGVKPRTGIIDSNIITNQHVELISKWVDKLNITDKPASLYKFNLIFRQSCDGTYISKFHEICDNQRRTVTIAKVKGSNKILGGYNPVEWKSADGYSTTEDSFIFSFEGNSTENYILSRVVNGKKAIWNGRNYGPYFGSYDLAFYGIDYNFSRIKEYENRIINTQDIFSVDECEVFQITKN</sequence>
<dbReference type="Gene3D" id="3.30.710.10">
    <property type="entry name" value="Potassium Channel Kv1.1, Chain A"/>
    <property type="match status" value="1"/>
</dbReference>
<keyword evidence="4" id="KW-1185">Reference proteome</keyword>
<dbReference type="InterPro" id="IPR011705">
    <property type="entry name" value="BACK"/>
</dbReference>
<dbReference type="EMBL" id="BEXD01000451">
    <property type="protein sequence ID" value="GBB87578.1"/>
    <property type="molecule type" value="Genomic_DNA"/>
</dbReference>
<dbReference type="Gene3D" id="1.25.40.420">
    <property type="match status" value="1"/>
</dbReference>
<dbReference type="PROSITE" id="PS50097">
    <property type="entry name" value="BTB"/>
    <property type="match status" value="1"/>
</dbReference>
<dbReference type="Pfam" id="PF07707">
    <property type="entry name" value="BACK"/>
    <property type="match status" value="1"/>
</dbReference>
<dbReference type="SUPFAM" id="SSF54695">
    <property type="entry name" value="POZ domain"/>
    <property type="match status" value="1"/>
</dbReference>
<reference evidence="3 4" key="1">
    <citation type="submission" date="2017-11" db="EMBL/GenBank/DDBJ databases">
        <title>The genome of Rhizophagus clarus HR1 reveals common genetic basis of auxotrophy among arbuscular mycorrhizal fungi.</title>
        <authorList>
            <person name="Kobayashi Y."/>
        </authorList>
    </citation>
    <scope>NUCLEOTIDE SEQUENCE [LARGE SCALE GENOMIC DNA]</scope>
    <source>
        <strain evidence="3 4">HR1</strain>
    </source>
</reference>
<comment type="caution">
    <text evidence="3">The sequence shown here is derived from an EMBL/GenBank/DDBJ whole genome shotgun (WGS) entry which is preliminary data.</text>
</comment>
<organism evidence="3 4">
    <name type="scientific">Rhizophagus clarus</name>
    <dbReference type="NCBI Taxonomy" id="94130"/>
    <lineage>
        <taxon>Eukaryota</taxon>
        <taxon>Fungi</taxon>
        <taxon>Fungi incertae sedis</taxon>
        <taxon>Mucoromycota</taxon>
        <taxon>Glomeromycotina</taxon>
        <taxon>Glomeromycetes</taxon>
        <taxon>Glomerales</taxon>
        <taxon>Glomeraceae</taxon>
        <taxon>Rhizophagus</taxon>
    </lineage>
</organism>